<dbReference type="AlphaFoldDB" id="A0A4R6K5A3"/>
<comment type="caution">
    <text evidence="1">The sequence shown here is derived from an EMBL/GenBank/DDBJ whole genome shotgun (WGS) entry which is preliminary data.</text>
</comment>
<evidence type="ECO:0000313" key="1">
    <source>
        <dbReference type="EMBL" id="TDO44556.1"/>
    </source>
</evidence>
<dbReference type="Proteomes" id="UP000295388">
    <property type="component" value="Unassembled WGS sequence"/>
</dbReference>
<protein>
    <recommendedName>
        <fullName evidence="3">Nucleotidyltransferase-like protein</fullName>
    </recommendedName>
</protein>
<reference evidence="1 2" key="1">
    <citation type="submission" date="2019-03" db="EMBL/GenBank/DDBJ databases">
        <title>Genomic Encyclopedia of Type Strains, Phase III (KMG-III): the genomes of soil and plant-associated and newly described type strains.</title>
        <authorList>
            <person name="Whitman W."/>
        </authorList>
    </citation>
    <scope>NUCLEOTIDE SEQUENCE [LARGE SCALE GENOMIC DNA]</scope>
    <source>
        <strain evidence="1 2">VKM Ac-2527</strain>
    </source>
</reference>
<evidence type="ECO:0008006" key="3">
    <source>
        <dbReference type="Google" id="ProtNLM"/>
    </source>
</evidence>
<gene>
    <name evidence="1" type="ORF">EV643_11555</name>
</gene>
<name>A0A4R6K5A3_9ACTN</name>
<dbReference type="EMBL" id="SNWQ01000015">
    <property type="protein sequence ID" value="TDO44556.1"/>
    <property type="molecule type" value="Genomic_DNA"/>
</dbReference>
<keyword evidence="2" id="KW-1185">Reference proteome</keyword>
<sequence>MQGSSLGRPSAALAVERLVDHFRRADTDNLSWMYGQGSVITGLTDDSDLDLILIWDEDVPTASTLPGQSKLTSHGRLVLEQARFDGYDVDLMHVPCHTFEDWMSELEQGDGWEGTAWPLPIYVAAGLAESELLLDPTGLGTEHRSRVQTPAPPLVTKVRRQLEAAAPGFVKELRRAAERENRWLHANLAVQLHKLIYTAWFLSEGRYPPFPKYLPQWYERFGMDLEVQGLEATYWATRDPAEGAAALESLAAAVLNLPEPRA</sequence>
<evidence type="ECO:0000313" key="2">
    <source>
        <dbReference type="Proteomes" id="UP000295388"/>
    </source>
</evidence>
<accession>A0A4R6K5A3</accession>
<proteinExistence type="predicted"/>
<organism evidence="1 2">
    <name type="scientific">Kribbella caucasensis</name>
    <dbReference type="NCBI Taxonomy" id="2512215"/>
    <lineage>
        <taxon>Bacteria</taxon>
        <taxon>Bacillati</taxon>
        <taxon>Actinomycetota</taxon>
        <taxon>Actinomycetes</taxon>
        <taxon>Propionibacteriales</taxon>
        <taxon>Kribbellaceae</taxon>
        <taxon>Kribbella</taxon>
    </lineage>
</organism>